<evidence type="ECO:0000256" key="7">
    <source>
        <dbReference type="ARBA" id="ARBA00022984"/>
    </source>
</evidence>
<evidence type="ECO:0000256" key="6">
    <source>
        <dbReference type="ARBA" id="ARBA00022960"/>
    </source>
</evidence>
<evidence type="ECO:0000256" key="10">
    <source>
        <dbReference type="ARBA" id="ARBA00038367"/>
    </source>
</evidence>
<dbReference type="HAMAP" id="MF_00111">
    <property type="entry name" value="MurA"/>
    <property type="match status" value="1"/>
</dbReference>
<evidence type="ECO:0000256" key="8">
    <source>
        <dbReference type="ARBA" id="ARBA00023306"/>
    </source>
</evidence>
<evidence type="ECO:0000256" key="4">
    <source>
        <dbReference type="ARBA" id="ARBA00022618"/>
    </source>
</evidence>
<comment type="caution">
    <text evidence="14">The sequence shown here is derived from an EMBL/GenBank/DDBJ whole genome shotgun (WGS) entry which is preliminary data.</text>
</comment>
<keyword evidence="9 12" id="KW-0961">Cell wall biogenesis/degradation</keyword>
<comment type="pathway">
    <text evidence="2 12">Cell wall biogenesis; peptidoglycan biosynthesis.</text>
</comment>
<feature type="binding site" evidence="12">
    <location>
        <position position="333"/>
    </location>
    <ligand>
        <name>UDP-N-acetyl-alpha-D-glucosamine</name>
        <dbReference type="ChEBI" id="CHEBI:57705"/>
    </ligand>
</feature>
<dbReference type="InterPro" id="IPR005750">
    <property type="entry name" value="UDP_GlcNAc_COvinyl_MurA"/>
</dbReference>
<gene>
    <name evidence="12" type="primary">murA</name>
    <name evidence="14" type="ORF">HMPREF0216_01312</name>
</gene>
<evidence type="ECO:0000256" key="3">
    <source>
        <dbReference type="ARBA" id="ARBA00022490"/>
    </source>
</evidence>
<evidence type="ECO:0000313" key="14">
    <source>
        <dbReference type="EMBL" id="EKY27669.1"/>
    </source>
</evidence>
<sequence length="424" mass="46497">MEDNMEKIIVKGGRELHGEVDISIAKNSVLPIIVATILNPTEITLNKVPVLEDVIVLINLLRELQCEVDFSPITGELRINTSNLKELDPNSELIRKMRASFLIMGPMLARFGRCKISMPGGCNIGSRPIDLHLKGFKNLGIESEIGYGYVEAKTERIVGNRIYLDFPSVGATENIMMAAVLADGDTIIENAAEEPEIWDLARFLNSMGAKIEGAGYGKITIHGVNELKRPKPFTPIFDRIEAGTFMVAAAITNSKITINGVNEEHLMPTLEKLKEIGVQCTITGEKMFVDGTLRKNSVDIKTMPYPGFPTDMQPQIMALLSLTKGVSVITETVFENRFMHVGELGRLGANIKIDGRVAIVDGVSNLTGCEVKATDLRAGAAMILAGLAANGQTEIGDIYHIDRGYTNIEEKFRNLGADIYRVHR</sequence>
<evidence type="ECO:0000256" key="2">
    <source>
        <dbReference type="ARBA" id="ARBA00004752"/>
    </source>
</evidence>
<comment type="similarity">
    <text evidence="10 12">Belongs to the EPSP synthase family. MurA subfamily.</text>
</comment>
<dbReference type="GO" id="GO:0008760">
    <property type="term" value="F:UDP-N-acetylglucosamine 1-carboxyvinyltransferase activity"/>
    <property type="evidence" value="ECO:0007669"/>
    <property type="project" value="UniProtKB-UniRule"/>
</dbReference>
<dbReference type="InterPro" id="IPR050068">
    <property type="entry name" value="MurA_subfamily"/>
</dbReference>
<comment type="function">
    <text evidence="12">Cell wall formation. Adds enolpyruvyl to UDP-N-acetylglucosamine.</text>
</comment>
<dbReference type="NCBIfam" id="TIGR01072">
    <property type="entry name" value="murA"/>
    <property type="match status" value="1"/>
</dbReference>
<name>L1QI20_9CLOT</name>
<dbReference type="SUPFAM" id="SSF55205">
    <property type="entry name" value="EPT/RTPC-like"/>
    <property type="match status" value="1"/>
</dbReference>
<dbReference type="GO" id="GO:0005737">
    <property type="term" value="C:cytoplasm"/>
    <property type="evidence" value="ECO:0007669"/>
    <property type="project" value="UniProtKB-SubCell"/>
</dbReference>
<comment type="catalytic activity">
    <reaction evidence="11 12">
        <text>phosphoenolpyruvate + UDP-N-acetyl-alpha-D-glucosamine = UDP-N-acetyl-3-O-(1-carboxyvinyl)-alpha-D-glucosamine + phosphate</text>
        <dbReference type="Rhea" id="RHEA:18681"/>
        <dbReference type="ChEBI" id="CHEBI:43474"/>
        <dbReference type="ChEBI" id="CHEBI:57705"/>
        <dbReference type="ChEBI" id="CHEBI:58702"/>
        <dbReference type="ChEBI" id="CHEBI:68483"/>
        <dbReference type="EC" id="2.5.1.7"/>
    </reaction>
</comment>
<feature type="binding site" evidence="12">
    <location>
        <begin position="127"/>
        <end position="131"/>
    </location>
    <ligand>
        <name>UDP-N-acetyl-alpha-D-glucosamine</name>
        <dbReference type="ChEBI" id="CHEBI:57705"/>
    </ligand>
</feature>
<evidence type="ECO:0000256" key="9">
    <source>
        <dbReference type="ARBA" id="ARBA00023316"/>
    </source>
</evidence>
<dbReference type="EC" id="2.5.1.7" evidence="12"/>
<evidence type="ECO:0000256" key="5">
    <source>
        <dbReference type="ARBA" id="ARBA00022679"/>
    </source>
</evidence>
<organism evidence="14 15">
    <name type="scientific">Clostridium celatum DSM 1785</name>
    <dbReference type="NCBI Taxonomy" id="545697"/>
    <lineage>
        <taxon>Bacteria</taxon>
        <taxon>Bacillati</taxon>
        <taxon>Bacillota</taxon>
        <taxon>Clostridia</taxon>
        <taxon>Eubacteriales</taxon>
        <taxon>Clostridiaceae</taxon>
        <taxon>Clostridium</taxon>
    </lineage>
</organism>
<dbReference type="eggNOG" id="COG0766">
    <property type="taxonomic scope" value="Bacteria"/>
</dbReference>
<comment type="caution">
    <text evidence="12">Lacks conserved residue(s) required for the propagation of feature annotation.</text>
</comment>
<evidence type="ECO:0000256" key="1">
    <source>
        <dbReference type="ARBA" id="ARBA00004496"/>
    </source>
</evidence>
<feature type="modified residue" description="2-(S-cysteinyl)pyruvic acid O-phosphothioketal" evidence="12">
    <location>
        <position position="122"/>
    </location>
</feature>
<evidence type="ECO:0000259" key="13">
    <source>
        <dbReference type="Pfam" id="PF00275"/>
    </source>
</evidence>
<evidence type="ECO:0000256" key="12">
    <source>
        <dbReference type="HAMAP-Rule" id="MF_00111"/>
    </source>
</evidence>
<dbReference type="NCBIfam" id="NF006873">
    <property type="entry name" value="PRK09369.1"/>
    <property type="match status" value="1"/>
</dbReference>
<dbReference type="PANTHER" id="PTHR43783">
    <property type="entry name" value="UDP-N-ACETYLGLUCOSAMINE 1-CARBOXYVINYLTRANSFERASE"/>
    <property type="match status" value="1"/>
</dbReference>
<dbReference type="InterPro" id="IPR036968">
    <property type="entry name" value="Enolpyruvate_Tfrase_sf"/>
</dbReference>
<dbReference type="GO" id="GO:0019277">
    <property type="term" value="P:UDP-N-acetylgalactosamine biosynthetic process"/>
    <property type="evidence" value="ECO:0007669"/>
    <property type="project" value="InterPro"/>
</dbReference>
<evidence type="ECO:0000313" key="15">
    <source>
        <dbReference type="Proteomes" id="UP000010420"/>
    </source>
</evidence>
<accession>L1QI20</accession>
<keyword evidence="4 12" id="KW-0132">Cell division</keyword>
<dbReference type="CDD" id="cd01555">
    <property type="entry name" value="UdpNAET"/>
    <property type="match status" value="1"/>
</dbReference>
<proteinExistence type="inferred from homology"/>
<dbReference type="FunFam" id="3.65.10.10:FF:000001">
    <property type="entry name" value="UDP-N-acetylglucosamine 1-carboxyvinyltransferase"/>
    <property type="match status" value="1"/>
</dbReference>
<keyword evidence="3 12" id="KW-0963">Cytoplasm</keyword>
<dbReference type="UniPathway" id="UPA00219"/>
<keyword evidence="7 12" id="KW-0573">Peptidoglycan synthesis</keyword>
<dbReference type="HOGENOM" id="CLU_027387_0_0_9"/>
<feature type="active site" description="Proton donor" evidence="12">
    <location>
        <position position="122"/>
    </location>
</feature>
<keyword evidence="12" id="KW-0670">Pyruvate</keyword>
<dbReference type="PANTHER" id="PTHR43783:SF1">
    <property type="entry name" value="UDP-N-ACETYLGLUCOSAMINE 1-CARBOXYVINYLTRANSFERASE"/>
    <property type="match status" value="1"/>
</dbReference>
<dbReference type="Pfam" id="PF00275">
    <property type="entry name" value="EPSP_synthase"/>
    <property type="match status" value="1"/>
</dbReference>
<feature type="domain" description="Enolpyruvate transferase" evidence="13">
    <location>
        <begin position="11"/>
        <end position="411"/>
    </location>
</feature>
<dbReference type="EMBL" id="AMEZ01000033">
    <property type="protein sequence ID" value="EKY27669.1"/>
    <property type="molecule type" value="Genomic_DNA"/>
</dbReference>
<evidence type="ECO:0000256" key="11">
    <source>
        <dbReference type="ARBA" id="ARBA00047527"/>
    </source>
</evidence>
<dbReference type="AlphaFoldDB" id="L1QI20"/>
<keyword evidence="5 12" id="KW-0808">Transferase</keyword>
<dbReference type="GO" id="GO:0009252">
    <property type="term" value="P:peptidoglycan biosynthetic process"/>
    <property type="evidence" value="ECO:0007669"/>
    <property type="project" value="UniProtKB-UniRule"/>
</dbReference>
<keyword evidence="8 12" id="KW-0131">Cell cycle</keyword>
<keyword evidence="15" id="KW-1185">Reference proteome</keyword>
<dbReference type="Gene3D" id="3.65.10.10">
    <property type="entry name" value="Enolpyruvate transferase domain"/>
    <property type="match status" value="2"/>
</dbReference>
<feature type="binding site" evidence="12">
    <location>
        <position position="311"/>
    </location>
    <ligand>
        <name>UDP-N-acetyl-alpha-D-glucosamine</name>
        <dbReference type="ChEBI" id="CHEBI:57705"/>
    </ligand>
</feature>
<feature type="binding site" evidence="12">
    <location>
        <begin position="26"/>
        <end position="27"/>
    </location>
    <ligand>
        <name>phosphoenolpyruvate</name>
        <dbReference type="ChEBI" id="CHEBI:58702"/>
    </ligand>
</feature>
<protein>
    <recommendedName>
        <fullName evidence="12">UDP-N-acetylglucosamine 1-carboxyvinyltransferase</fullName>
        <ecNumber evidence="12">2.5.1.7</ecNumber>
    </recommendedName>
    <alternativeName>
        <fullName evidence="12">Enoylpyruvate transferase</fullName>
    </alternativeName>
    <alternativeName>
        <fullName evidence="12">UDP-N-acetylglucosamine enolpyruvyl transferase</fullName>
        <shortName evidence="12">EPT</shortName>
    </alternativeName>
</protein>
<dbReference type="InterPro" id="IPR013792">
    <property type="entry name" value="RNA3'P_cycl/enolpyr_Trfase_a/b"/>
</dbReference>
<dbReference type="GO" id="GO:0051301">
    <property type="term" value="P:cell division"/>
    <property type="evidence" value="ECO:0007669"/>
    <property type="project" value="UniProtKB-KW"/>
</dbReference>
<dbReference type="GO" id="GO:0071555">
    <property type="term" value="P:cell wall organization"/>
    <property type="evidence" value="ECO:0007669"/>
    <property type="project" value="UniProtKB-KW"/>
</dbReference>
<dbReference type="GO" id="GO:0008360">
    <property type="term" value="P:regulation of cell shape"/>
    <property type="evidence" value="ECO:0007669"/>
    <property type="project" value="UniProtKB-KW"/>
</dbReference>
<keyword evidence="6 12" id="KW-0133">Cell shape</keyword>
<dbReference type="InterPro" id="IPR001986">
    <property type="entry name" value="Enolpyruvate_Tfrase_dom"/>
</dbReference>
<dbReference type="STRING" id="545697.HMPREF0216_01312"/>
<dbReference type="Proteomes" id="UP000010420">
    <property type="component" value="Unassembled WGS sequence"/>
</dbReference>
<comment type="subcellular location">
    <subcellularLocation>
        <location evidence="1 12">Cytoplasm</location>
    </subcellularLocation>
</comment>
<feature type="binding site" evidence="12">
    <location>
        <position position="98"/>
    </location>
    <ligand>
        <name>UDP-N-acetyl-alpha-D-glucosamine</name>
        <dbReference type="ChEBI" id="CHEBI:57705"/>
    </ligand>
</feature>
<reference evidence="14 15" key="1">
    <citation type="submission" date="2012-05" db="EMBL/GenBank/DDBJ databases">
        <authorList>
            <person name="Weinstock G."/>
            <person name="Sodergren E."/>
            <person name="Lobos E.A."/>
            <person name="Fulton L."/>
            <person name="Fulton R."/>
            <person name="Courtney L."/>
            <person name="Fronick C."/>
            <person name="O'Laughlin M."/>
            <person name="Godfrey J."/>
            <person name="Wilson R.M."/>
            <person name="Miner T."/>
            <person name="Farmer C."/>
            <person name="Delehaunty K."/>
            <person name="Cordes M."/>
            <person name="Minx P."/>
            <person name="Tomlinson C."/>
            <person name="Chen J."/>
            <person name="Wollam A."/>
            <person name="Pepin K.H."/>
            <person name="Bhonagiri V."/>
            <person name="Zhang X."/>
            <person name="Suruliraj S."/>
            <person name="Warren W."/>
            <person name="Mitreva M."/>
            <person name="Mardis E.R."/>
            <person name="Wilson R.K."/>
        </authorList>
    </citation>
    <scope>NUCLEOTIDE SEQUENCE [LARGE SCALE GENOMIC DNA]</scope>
    <source>
        <strain evidence="14 15">DSM 1785</strain>
    </source>
</reference>
<dbReference type="PATRIC" id="fig|545697.3.peg.1291"/>